<dbReference type="GO" id="GO:0003677">
    <property type="term" value="F:DNA binding"/>
    <property type="evidence" value="ECO:0007669"/>
    <property type="project" value="InterPro"/>
</dbReference>
<keyword evidence="3" id="KW-1185">Reference proteome</keyword>
<evidence type="ECO:0000313" key="3">
    <source>
        <dbReference type="Proteomes" id="UP000648187"/>
    </source>
</evidence>
<comment type="caution">
    <text evidence="2">The sequence shown here is derived from an EMBL/GenBank/DDBJ whole genome shotgun (WGS) entry which is preliminary data.</text>
</comment>
<gene>
    <name evidence="2" type="ORF">HW555_004308</name>
</gene>
<evidence type="ECO:0000313" key="2">
    <source>
        <dbReference type="EMBL" id="KAF9418981.1"/>
    </source>
</evidence>
<proteinExistence type="predicted"/>
<name>A0A835GJA7_SPOEX</name>
<dbReference type="InterPro" id="IPR007889">
    <property type="entry name" value="HTH_Psq"/>
</dbReference>
<sequence length="202" mass="23953">MVLFMICKLQLDKYTGRKDMSCYDKSKNCYYIGFLIYETGKGGEANMGCRQHYDRCEHSYSIINQSVEWSSRGCVAHRDLSNDSSNIHHTLKYRRMLNSLRLEKQQLIMEIKRNVYFLYTVYFGRIYYLYPLCTSRFAVILKCSVKFLVIKHMLTKPRNGVKKSCRSKKMTRENMKKAIKYVRSKKMGVNEASRTYEITSRI</sequence>
<protein>
    <recommendedName>
        <fullName evidence="1">HTH psq-type domain-containing protein</fullName>
    </recommendedName>
</protein>
<reference evidence="2" key="1">
    <citation type="submission" date="2020-08" db="EMBL/GenBank/DDBJ databases">
        <title>Spodoptera exigua strain:BAW_Kor-Di-RS1 Genome sequencing and assembly.</title>
        <authorList>
            <person name="Kim J."/>
            <person name="Nam H.Y."/>
            <person name="Kwon M."/>
            <person name="Choi J.H."/>
            <person name="Cho S.R."/>
            <person name="Kim G.-H."/>
        </authorList>
    </citation>
    <scope>NUCLEOTIDE SEQUENCE</scope>
    <source>
        <strain evidence="2">BAW_Kor-Di-RS1</strain>
        <tissue evidence="2">Whole-body</tissue>
    </source>
</reference>
<organism evidence="2 3">
    <name type="scientific">Spodoptera exigua</name>
    <name type="common">Beet armyworm</name>
    <name type="synonym">Noctua fulgens</name>
    <dbReference type="NCBI Taxonomy" id="7107"/>
    <lineage>
        <taxon>Eukaryota</taxon>
        <taxon>Metazoa</taxon>
        <taxon>Ecdysozoa</taxon>
        <taxon>Arthropoda</taxon>
        <taxon>Hexapoda</taxon>
        <taxon>Insecta</taxon>
        <taxon>Pterygota</taxon>
        <taxon>Neoptera</taxon>
        <taxon>Endopterygota</taxon>
        <taxon>Lepidoptera</taxon>
        <taxon>Glossata</taxon>
        <taxon>Ditrysia</taxon>
        <taxon>Noctuoidea</taxon>
        <taxon>Noctuidae</taxon>
        <taxon>Amphipyrinae</taxon>
        <taxon>Spodoptera</taxon>
    </lineage>
</organism>
<dbReference type="Gene3D" id="1.10.10.60">
    <property type="entry name" value="Homeodomain-like"/>
    <property type="match status" value="1"/>
</dbReference>
<accession>A0A835GJA7</accession>
<dbReference type="AlphaFoldDB" id="A0A835GJA7"/>
<dbReference type="EMBL" id="JACKWZ010000048">
    <property type="protein sequence ID" value="KAF9418981.1"/>
    <property type="molecule type" value="Genomic_DNA"/>
</dbReference>
<evidence type="ECO:0000259" key="1">
    <source>
        <dbReference type="Pfam" id="PF05225"/>
    </source>
</evidence>
<dbReference type="Proteomes" id="UP000648187">
    <property type="component" value="Unassembled WGS sequence"/>
</dbReference>
<feature type="domain" description="HTH psq-type" evidence="1">
    <location>
        <begin position="171"/>
        <end position="198"/>
    </location>
</feature>
<dbReference type="Pfam" id="PF05225">
    <property type="entry name" value="HTH_psq"/>
    <property type="match status" value="1"/>
</dbReference>